<feature type="binding site" evidence="5">
    <location>
        <begin position="88"/>
        <end position="91"/>
    </location>
    <ligand>
        <name>FMN</name>
        <dbReference type="ChEBI" id="CHEBI:58210"/>
    </ligand>
</feature>
<dbReference type="HAMAP" id="MF_01984">
    <property type="entry name" value="ubiX_pad"/>
    <property type="match status" value="1"/>
</dbReference>
<feature type="binding site" evidence="5">
    <location>
        <position position="169"/>
    </location>
    <ligand>
        <name>dimethylallyl phosphate</name>
        <dbReference type="ChEBI" id="CHEBI:88052"/>
    </ligand>
</feature>
<keyword evidence="4 5" id="KW-0808">Transferase</keyword>
<keyword evidence="6" id="KW-0472">Membrane</keyword>
<evidence type="ECO:0000256" key="5">
    <source>
        <dbReference type="HAMAP-Rule" id="MF_01984"/>
    </source>
</evidence>
<evidence type="ECO:0000256" key="2">
    <source>
        <dbReference type="ARBA" id="ARBA00022630"/>
    </source>
</evidence>
<proteinExistence type="inferred from homology"/>
<feature type="domain" description="Flavoprotein" evidence="7">
    <location>
        <begin position="3"/>
        <end position="173"/>
    </location>
</feature>
<keyword evidence="3 5" id="KW-0288">FMN</keyword>
<dbReference type="EMBL" id="DSZN01000001">
    <property type="protein sequence ID" value="HGQ84841.1"/>
    <property type="molecule type" value="Genomic_DNA"/>
</dbReference>
<feature type="binding site" evidence="5">
    <location>
        <position position="153"/>
    </location>
    <ligand>
        <name>dimethylallyl phosphate</name>
        <dbReference type="ChEBI" id="CHEBI:88052"/>
    </ligand>
</feature>
<feature type="binding site" evidence="5">
    <location>
        <position position="37"/>
    </location>
    <ligand>
        <name>FMN</name>
        <dbReference type="ChEBI" id="CHEBI:58210"/>
    </ligand>
</feature>
<dbReference type="SUPFAM" id="SSF52507">
    <property type="entry name" value="Homo-oligomeric flavin-containing Cys decarboxylases, HFCD"/>
    <property type="match status" value="1"/>
</dbReference>
<keyword evidence="6" id="KW-1133">Transmembrane helix</keyword>
<keyword evidence="6" id="KW-0812">Transmembrane</keyword>
<protein>
    <recommendedName>
        <fullName evidence="5">Flavin prenyltransferase UbiX</fullName>
        <ecNumber evidence="5">2.5.1.129</ecNumber>
    </recommendedName>
</protein>
<comment type="similarity">
    <text evidence="5">Belongs to the UbiX/PAD1 family.</text>
</comment>
<evidence type="ECO:0000256" key="3">
    <source>
        <dbReference type="ARBA" id="ARBA00022643"/>
    </source>
</evidence>
<keyword evidence="2 5" id="KW-0285">Flavoprotein</keyword>
<feature type="binding site" evidence="5">
    <location>
        <begin position="11"/>
        <end position="13"/>
    </location>
    <ligand>
        <name>FMN</name>
        <dbReference type="ChEBI" id="CHEBI:58210"/>
    </ligand>
</feature>
<gene>
    <name evidence="5" type="primary">ubiX</name>
    <name evidence="8" type="ORF">ENT66_00030</name>
</gene>
<comment type="caution">
    <text evidence="8">The sequence shown here is derived from an EMBL/GenBank/DDBJ whole genome shotgun (WGS) entry which is preliminary data.</text>
</comment>
<name>A0A7C4NSD6_9BACT</name>
<dbReference type="InterPro" id="IPR003382">
    <property type="entry name" value="Flavoprotein"/>
</dbReference>
<dbReference type="GO" id="GO:0106141">
    <property type="term" value="F:flavin prenyltransferase activity"/>
    <property type="evidence" value="ECO:0007669"/>
    <property type="project" value="UniProtKB-EC"/>
</dbReference>
<evidence type="ECO:0000313" key="8">
    <source>
        <dbReference type="EMBL" id="HGQ84841.1"/>
    </source>
</evidence>
<dbReference type="EC" id="2.5.1.129" evidence="5"/>
<feature type="binding site" evidence="5">
    <location>
        <position position="123"/>
    </location>
    <ligand>
        <name>FMN</name>
        <dbReference type="ChEBI" id="CHEBI:58210"/>
    </ligand>
</feature>
<evidence type="ECO:0000259" key="7">
    <source>
        <dbReference type="Pfam" id="PF02441"/>
    </source>
</evidence>
<keyword evidence="1 5" id="KW-0637">Prenyltransferase</keyword>
<dbReference type="AlphaFoldDB" id="A0A7C4NSD6"/>
<comment type="function">
    <text evidence="5">Flavin prenyltransferase that catalyzes the synthesis of the prenylated FMN cofactor (prenyl-FMN) for 4-hydroxy-3-polyprenylbenzoic acid decarboxylase UbiD. The prenyltransferase is metal-independent and links a dimethylallyl moiety from dimethylallyl monophosphate (DMAP) to the flavin N5 and C6 atoms of FMN.</text>
</comment>
<reference evidence="8" key="1">
    <citation type="journal article" date="2020" name="mSystems">
        <title>Genome- and Community-Level Interaction Insights into Carbon Utilization and Element Cycling Functions of Hydrothermarchaeota in Hydrothermal Sediment.</title>
        <authorList>
            <person name="Zhou Z."/>
            <person name="Liu Y."/>
            <person name="Xu W."/>
            <person name="Pan J."/>
            <person name="Luo Z.H."/>
            <person name="Li M."/>
        </authorList>
    </citation>
    <scope>NUCLEOTIDE SEQUENCE [LARGE SCALE GENOMIC DNA]</scope>
    <source>
        <strain evidence="8">SpSt-6</strain>
    </source>
</reference>
<organism evidence="8">
    <name type="scientific">Thermodesulfobacterium geofontis</name>
    <dbReference type="NCBI Taxonomy" id="1295609"/>
    <lineage>
        <taxon>Bacteria</taxon>
        <taxon>Pseudomonadati</taxon>
        <taxon>Thermodesulfobacteriota</taxon>
        <taxon>Thermodesulfobacteria</taxon>
        <taxon>Thermodesulfobacteriales</taxon>
        <taxon>Thermodesulfobacteriaceae</taxon>
        <taxon>Thermodesulfobacterium</taxon>
    </lineage>
</organism>
<evidence type="ECO:0000256" key="6">
    <source>
        <dbReference type="SAM" id="Phobius"/>
    </source>
</evidence>
<feature type="transmembrane region" description="Helical" evidence="6">
    <location>
        <begin position="6"/>
        <end position="22"/>
    </location>
</feature>
<comment type="catalytic activity">
    <reaction evidence="5">
        <text>dimethylallyl phosphate + FMNH2 = prenylated FMNH2 + phosphate</text>
        <dbReference type="Rhea" id="RHEA:37743"/>
        <dbReference type="ChEBI" id="CHEBI:43474"/>
        <dbReference type="ChEBI" id="CHEBI:57618"/>
        <dbReference type="ChEBI" id="CHEBI:87467"/>
        <dbReference type="ChEBI" id="CHEBI:88052"/>
        <dbReference type="EC" id="2.5.1.129"/>
    </reaction>
</comment>
<dbReference type="InterPro" id="IPR004507">
    <property type="entry name" value="UbiX-like"/>
</dbReference>
<evidence type="ECO:0000256" key="4">
    <source>
        <dbReference type="ARBA" id="ARBA00022679"/>
    </source>
</evidence>
<dbReference type="InterPro" id="IPR036551">
    <property type="entry name" value="Flavin_trans-like"/>
</dbReference>
<dbReference type="Pfam" id="PF02441">
    <property type="entry name" value="Flavoprotein"/>
    <property type="match status" value="1"/>
</dbReference>
<accession>A0A7C4NSD6</accession>
<dbReference type="Gene3D" id="3.40.50.1950">
    <property type="entry name" value="Flavin prenyltransferase-like"/>
    <property type="match status" value="1"/>
</dbReference>
<dbReference type="NCBIfam" id="NF004685">
    <property type="entry name" value="PRK06029.1"/>
    <property type="match status" value="1"/>
</dbReference>
<comment type="caution">
    <text evidence="5">Lacks conserved residue(s) required for the propagation of feature annotation.</text>
</comment>
<sequence length="190" mass="21355">MEKKFLVGITGASGVIYAYYFLKELKNLGISAEVIITRAGEIVWNHELEKPVEEILNFAEKLYKEDEINSPPASGSSNYSGMIIIPCTMGTLSAIASGSARNLLQRAADVMLKEKKPLILVIRETPFNLIHIKNMEICSKAGAVIFPAMPGFYHKPKNLEELIDQFVKRILQFLGFNPKDLKIWQEIVLE</sequence>
<dbReference type="NCBIfam" id="TIGR00421">
    <property type="entry name" value="ubiX_pad"/>
    <property type="match status" value="1"/>
</dbReference>
<evidence type="ECO:0000256" key="1">
    <source>
        <dbReference type="ARBA" id="ARBA00022602"/>
    </source>
</evidence>